<accession>A0A660CDZ4</accession>
<evidence type="ECO:0000259" key="2">
    <source>
        <dbReference type="Pfam" id="PF01243"/>
    </source>
</evidence>
<keyword evidence="4" id="KW-1185">Reference proteome</keyword>
<dbReference type="PANTHER" id="PTHR35176:SF1">
    <property type="entry name" value="F420H(2)-DEPENDENT BILIVERDIN REDUCTASE"/>
    <property type="match status" value="1"/>
</dbReference>
<dbReference type="OrthoDB" id="4551790at2"/>
<dbReference type="RefSeq" id="WP_030532612.1">
    <property type="nucleotide sequence ID" value="NZ_JOIJ01000009.1"/>
</dbReference>
<protein>
    <submittedName>
        <fullName evidence="3">PPOX class probable F420-dependent enzyme</fullName>
    </submittedName>
</protein>
<organism evidence="3 4">
    <name type="scientific">Prauserella rugosa</name>
    <dbReference type="NCBI Taxonomy" id="43354"/>
    <lineage>
        <taxon>Bacteria</taxon>
        <taxon>Bacillati</taxon>
        <taxon>Actinomycetota</taxon>
        <taxon>Actinomycetes</taxon>
        <taxon>Pseudonocardiales</taxon>
        <taxon>Pseudonocardiaceae</taxon>
        <taxon>Prauserella</taxon>
    </lineage>
</organism>
<sequence length="141" mass="15456">MTTPPGPQTAVPSDPPSAALDEFWRERHIATLTTQRADGSPHVVPVGVTVDETFTVARVICSGTSVKARNVRRAGPDGAPVAVSQVDGRRWSTLEGRAVVRDDPASVAEAERRYAERYRTPRDNPRRVVLEITLTRRLGMD</sequence>
<dbReference type="InterPro" id="IPR019920">
    <property type="entry name" value="F420-binding_dom_put"/>
</dbReference>
<dbReference type="GO" id="GO:0005829">
    <property type="term" value="C:cytosol"/>
    <property type="evidence" value="ECO:0007669"/>
    <property type="project" value="TreeGrafter"/>
</dbReference>
<dbReference type="GO" id="GO:0016627">
    <property type="term" value="F:oxidoreductase activity, acting on the CH-CH group of donors"/>
    <property type="evidence" value="ECO:0007669"/>
    <property type="project" value="TreeGrafter"/>
</dbReference>
<dbReference type="GO" id="GO:0070967">
    <property type="term" value="F:coenzyme F420 binding"/>
    <property type="evidence" value="ECO:0007669"/>
    <property type="project" value="TreeGrafter"/>
</dbReference>
<dbReference type="InterPro" id="IPR011576">
    <property type="entry name" value="Pyridox_Oxase_N"/>
</dbReference>
<dbReference type="PANTHER" id="PTHR35176">
    <property type="entry name" value="HEME OXYGENASE HI_0854-RELATED"/>
    <property type="match status" value="1"/>
</dbReference>
<dbReference type="Gene3D" id="2.30.110.10">
    <property type="entry name" value="Electron Transport, Fmn-binding Protein, Chain A"/>
    <property type="match status" value="1"/>
</dbReference>
<reference evidence="3 4" key="1">
    <citation type="submission" date="2019-07" db="EMBL/GenBank/DDBJ databases">
        <title>R&amp;d 2014.</title>
        <authorList>
            <person name="Klenk H.-P."/>
        </authorList>
    </citation>
    <scope>NUCLEOTIDE SEQUENCE [LARGE SCALE GENOMIC DNA]</scope>
    <source>
        <strain evidence="3 4">DSM 43194</strain>
    </source>
</reference>
<dbReference type="NCBIfam" id="TIGR03618">
    <property type="entry name" value="Rv1155_F420"/>
    <property type="match status" value="1"/>
</dbReference>
<evidence type="ECO:0000256" key="1">
    <source>
        <dbReference type="ARBA" id="ARBA00023002"/>
    </source>
</evidence>
<dbReference type="InterPro" id="IPR012349">
    <property type="entry name" value="Split_barrel_FMN-bd"/>
</dbReference>
<name>A0A660CDZ4_9PSEU</name>
<proteinExistence type="predicted"/>
<dbReference type="AlphaFoldDB" id="A0A660CDZ4"/>
<gene>
    <name evidence="3" type="ORF">JD82_00984</name>
</gene>
<evidence type="ECO:0000313" key="4">
    <source>
        <dbReference type="Proteomes" id="UP000317303"/>
    </source>
</evidence>
<comment type="caution">
    <text evidence="3">The sequence shown here is derived from an EMBL/GenBank/DDBJ whole genome shotgun (WGS) entry which is preliminary data.</text>
</comment>
<feature type="domain" description="Pyridoxamine 5'-phosphate oxidase N-terminal" evidence="2">
    <location>
        <begin position="18"/>
        <end position="136"/>
    </location>
</feature>
<evidence type="ECO:0000313" key="3">
    <source>
        <dbReference type="EMBL" id="TWH19161.1"/>
    </source>
</evidence>
<dbReference type="EMBL" id="VLJV01000001">
    <property type="protein sequence ID" value="TWH19161.1"/>
    <property type="molecule type" value="Genomic_DNA"/>
</dbReference>
<dbReference type="Pfam" id="PF01243">
    <property type="entry name" value="PNPOx_N"/>
    <property type="match status" value="1"/>
</dbReference>
<keyword evidence="1" id="KW-0560">Oxidoreductase</keyword>
<dbReference type="Proteomes" id="UP000317303">
    <property type="component" value="Unassembled WGS sequence"/>
</dbReference>
<dbReference type="SUPFAM" id="SSF50475">
    <property type="entry name" value="FMN-binding split barrel"/>
    <property type="match status" value="1"/>
</dbReference>
<dbReference type="InterPro" id="IPR052019">
    <property type="entry name" value="F420H2_bilvrd_red/Heme_oxyg"/>
</dbReference>